<comment type="caution">
    <text evidence="3">The sequence shown here is derived from an EMBL/GenBank/DDBJ whole genome shotgun (WGS) entry which is preliminary data.</text>
</comment>
<evidence type="ECO:0000256" key="1">
    <source>
        <dbReference type="SAM" id="MobiDB-lite"/>
    </source>
</evidence>
<feature type="transmembrane region" description="Helical" evidence="2">
    <location>
        <begin position="209"/>
        <end position="227"/>
    </location>
</feature>
<dbReference type="InterPro" id="IPR004711">
    <property type="entry name" value="Benzoate_Transporter"/>
</dbReference>
<dbReference type="PANTHER" id="PTHR30199:SF0">
    <property type="entry name" value="INNER MEMBRANE PROTEIN YDCO"/>
    <property type="match status" value="1"/>
</dbReference>
<feature type="transmembrane region" description="Helical" evidence="2">
    <location>
        <begin position="354"/>
        <end position="387"/>
    </location>
</feature>
<dbReference type="EMBL" id="QYAC01000006">
    <property type="protein sequence ID" value="MBL3679966.1"/>
    <property type="molecule type" value="Genomic_DNA"/>
</dbReference>
<dbReference type="PANTHER" id="PTHR30199">
    <property type="entry name" value="MFS FAMILY TRANSPORTER, PREDICTED SUBSTRATE BENZOATE"/>
    <property type="match status" value="1"/>
</dbReference>
<evidence type="ECO:0000313" key="3">
    <source>
        <dbReference type="EMBL" id="MBL3679966.1"/>
    </source>
</evidence>
<keyword evidence="4" id="KW-1185">Reference proteome</keyword>
<organism evidence="3 4">
    <name type="scientific">Leucobacter chromiireducens subsp. solipictus</name>
    <dbReference type="NCBI Taxonomy" id="398235"/>
    <lineage>
        <taxon>Bacteria</taxon>
        <taxon>Bacillati</taxon>
        <taxon>Actinomycetota</taxon>
        <taxon>Actinomycetes</taxon>
        <taxon>Micrococcales</taxon>
        <taxon>Microbacteriaceae</taxon>
        <taxon>Leucobacter</taxon>
    </lineage>
</organism>
<feature type="transmembrane region" description="Helical" evidence="2">
    <location>
        <begin position="171"/>
        <end position="189"/>
    </location>
</feature>
<feature type="transmembrane region" description="Helical" evidence="2">
    <location>
        <begin position="48"/>
        <end position="66"/>
    </location>
</feature>
<proteinExistence type="predicted"/>
<feature type="transmembrane region" description="Helical" evidence="2">
    <location>
        <begin position="12"/>
        <end position="33"/>
    </location>
</feature>
<gene>
    <name evidence="3" type="primary">benE</name>
    <name evidence="3" type="ORF">D3230_11810</name>
</gene>
<reference evidence="3 4" key="1">
    <citation type="submission" date="2018-09" db="EMBL/GenBank/DDBJ databases">
        <title>Comparative genomics of Leucobacter spp.</title>
        <authorList>
            <person name="Reis A.C."/>
            <person name="Kolvenbach B.A."/>
            <person name="Corvini P.F.X."/>
            <person name="Nunes O.C."/>
        </authorList>
    </citation>
    <scope>NUCLEOTIDE SEQUENCE [LARGE SCALE GENOMIC DNA]</scope>
    <source>
        <strain evidence="3 4">TAN 31504</strain>
    </source>
</reference>
<dbReference type="NCBIfam" id="TIGR00843">
    <property type="entry name" value="benE"/>
    <property type="match status" value="1"/>
</dbReference>
<feature type="region of interest" description="Disordered" evidence="1">
    <location>
        <begin position="397"/>
        <end position="428"/>
    </location>
</feature>
<feature type="transmembrane region" description="Helical" evidence="2">
    <location>
        <begin position="323"/>
        <end position="342"/>
    </location>
</feature>
<dbReference type="RefSeq" id="WP_237467475.1">
    <property type="nucleotide sequence ID" value="NZ_BAAAPI010000004.1"/>
</dbReference>
<evidence type="ECO:0000313" key="4">
    <source>
        <dbReference type="Proteomes" id="UP001645859"/>
    </source>
</evidence>
<dbReference type="Pfam" id="PF03594">
    <property type="entry name" value="BenE"/>
    <property type="match status" value="1"/>
</dbReference>
<name>A0ABS1SJA6_9MICO</name>
<keyword evidence="2" id="KW-0812">Transmembrane</keyword>
<feature type="transmembrane region" description="Helical" evidence="2">
    <location>
        <begin position="147"/>
        <end position="164"/>
    </location>
</feature>
<evidence type="ECO:0000256" key="2">
    <source>
        <dbReference type="SAM" id="Phobius"/>
    </source>
</evidence>
<protein>
    <submittedName>
        <fullName evidence="3">Benzoate transporter BenE</fullName>
    </submittedName>
</protein>
<feature type="compositionally biased region" description="Polar residues" evidence="1">
    <location>
        <begin position="416"/>
        <end position="428"/>
    </location>
</feature>
<accession>A0ABS1SJA6</accession>
<keyword evidence="2" id="KW-0472">Membrane</keyword>
<feature type="transmembrane region" description="Helical" evidence="2">
    <location>
        <begin position="97"/>
        <end position="116"/>
    </location>
</feature>
<dbReference type="Proteomes" id="UP001645859">
    <property type="component" value="Unassembled WGS sequence"/>
</dbReference>
<sequence>MVRAVWRDLSLSAVIAGFLSALINFAGPFLIVLEATRTVGLNEAQTASWVWALCIGNGVCSVVLSLVTRIPVVVAWSTPGAALLIASLGGFSFAEAVGAFLVASVAAAVAGFTGWFGRLLARVPASVLQALLAGILVPFIVTAAGAFASAPLIAGSIAITFFLGKRYADRYAVLGALVVGLAVTWATGSFHEAGPALTLGGPVFTMPEFTLPALVSVALPLFIVTMASQNAPGLALLHSQGYAPNDRLLVGSISSVSAALAPFGCHGINLGAITAAIALGPESHPDPRKRYIAGLSGGITYLVVGAFGGLLVTGFQAIPSETVSVLAAVALLASALTALRGAMSGSDARSGLAALTTFAVAMSGVVLFSVGAAFWALVAGSLVTLFLRPRRAPAQAEHPAAAVTRASDPAPHAGTPASTPASSPKGTR</sequence>
<feature type="transmembrane region" description="Helical" evidence="2">
    <location>
        <begin position="73"/>
        <end position="91"/>
    </location>
</feature>
<keyword evidence="2" id="KW-1133">Transmembrane helix</keyword>
<feature type="transmembrane region" description="Helical" evidence="2">
    <location>
        <begin position="248"/>
        <end position="279"/>
    </location>
</feature>
<feature type="transmembrane region" description="Helical" evidence="2">
    <location>
        <begin position="291"/>
        <end position="311"/>
    </location>
</feature>